<reference evidence="8 9" key="1">
    <citation type="submission" date="2024-09" db="EMBL/GenBank/DDBJ databases">
        <title>Chromosome-scale assembly of Riccia fluitans.</title>
        <authorList>
            <person name="Paukszto L."/>
            <person name="Sawicki J."/>
            <person name="Karawczyk K."/>
            <person name="Piernik-Szablinska J."/>
            <person name="Szczecinska M."/>
            <person name="Mazdziarz M."/>
        </authorList>
    </citation>
    <scope>NUCLEOTIDE SEQUENCE [LARGE SCALE GENOMIC DNA]</scope>
    <source>
        <strain evidence="8">Rf_01</strain>
        <tissue evidence="8">Aerial parts of the thallus</tissue>
    </source>
</reference>
<dbReference type="SMART" id="SM00432">
    <property type="entry name" value="MADS"/>
    <property type="match status" value="1"/>
</dbReference>
<evidence type="ECO:0000313" key="8">
    <source>
        <dbReference type="EMBL" id="KAL2634341.1"/>
    </source>
</evidence>
<gene>
    <name evidence="8" type="ORF">R1flu_005820</name>
</gene>
<evidence type="ECO:0000256" key="6">
    <source>
        <dbReference type="SAM" id="Coils"/>
    </source>
</evidence>
<keyword evidence="5" id="KW-0539">Nucleus</keyword>
<protein>
    <recommendedName>
        <fullName evidence="7">MADS-box domain-containing protein</fullName>
    </recommendedName>
</protein>
<dbReference type="PROSITE" id="PS50066">
    <property type="entry name" value="MADS_BOX_2"/>
    <property type="match status" value="1"/>
</dbReference>
<dbReference type="PANTHER" id="PTHR48019">
    <property type="entry name" value="SERUM RESPONSE FACTOR HOMOLOG"/>
    <property type="match status" value="1"/>
</dbReference>
<evidence type="ECO:0000256" key="4">
    <source>
        <dbReference type="ARBA" id="ARBA00023163"/>
    </source>
</evidence>
<keyword evidence="4" id="KW-0804">Transcription</keyword>
<dbReference type="GO" id="GO:0005634">
    <property type="term" value="C:nucleus"/>
    <property type="evidence" value="ECO:0007669"/>
    <property type="project" value="UniProtKB-SubCell"/>
</dbReference>
<dbReference type="Proteomes" id="UP001605036">
    <property type="component" value="Unassembled WGS sequence"/>
</dbReference>
<keyword evidence="9" id="KW-1185">Reference proteome</keyword>
<dbReference type="GO" id="GO:0003677">
    <property type="term" value="F:DNA binding"/>
    <property type="evidence" value="ECO:0007669"/>
    <property type="project" value="UniProtKB-KW"/>
</dbReference>
<name>A0ABD1YUU6_9MARC</name>
<keyword evidence="3" id="KW-0238">DNA-binding</keyword>
<organism evidence="8 9">
    <name type="scientific">Riccia fluitans</name>
    <dbReference type="NCBI Taxonomy" id="41844"/>
    <lineage>
        <taxon>Eukaryota</taxon>
        <taxon>Viridiplantae</taxon>
        <taxon>Streptophyta</taxon>
        <taxon>Embryophyta</taxon>
        <taxon>Marchantiophyta</taxon>
        <taxon>Marchantiopsida</taxon>
        <taxon>Marchantiidae</taxon>
        <taxon>Marchantiales</taxon>
        <taxon>Ricciaceae</taxon>
        <taxon>Riccia</taxon>
    </lineage>
</organism>
<dbReference type="Gene3D" id="3.40.1810.10">
    <property type="entry name" value="Transcription factor, MADS-box"/>
    <property type="match status" value="1"/>
</dbReference>
<evidence type="ECO:0000256" key="3">
    <source>
        <dbReference type="ARBA" id="ARBA00023125"/>
    </source>
</evidence>
<evidence type="ECO:0000256" key="1">
    <source>
        <dbReference type="ARBA" id="ARBA00004123"/>
    </source>
</evidence>
<keyword evidence="2" id="KW-0805">Transcription regulation</keyword>
<dbReference type="SUPFAM" id="SSF55455">
    <property type="entry name" value="SRF-like"/>
    <property type="match status" value="1"/>
</dbReference>
<comment type="caution">
    <text evidence="8">The sequence shown here is derived from an EMBL/GenBank/DDBJ whole genome shotgun (WGS) entry which is preliminary data.</text>
</comment>
<keyword evidence="6" id="KW-0175">Coiled coil</keyword>
<evidence type="ECO:0000256" key="5">
    <source>
        <dbReference type="ARBA" id="ARBA00023242"/>
    </source>
</evidence>
<accession>A0ABD1YUU6</accession>
<evidence type="ECO:0000313" key="9">
    <source>
        <dbReference type="Proteomes" id="UP001605036"/>
    </source>
</evidence>
<evidence type="ECO:0000259" key="7">
    <source>
        <dbReference type="PROSITE" id="PS50066"/>
    </source>
</evidence>
<feature type="coiled-coil region" evidence="6">
    <location>
        <begin position="154"/>
        <end position="185"/>
    </location>
</feature>
<evidence type="ECO:0000256" key="2">
    <source>
        <dbReference type="ARBA" id="ARBA00023015"/>
    </source>
</evidence>
<dbReference type="EMBL" id="JBHFFA010000003">
    <property type="protein sequence ID" value="KAL2634341.1"/>
    <property type="molecule type" value="Genomic_DNA"/>
</dbReference>
<feature type="domain" description="MADS-box" evidence="7">
    <location>
        <begin position="1"/>
        <end position="61"/>
    </location>
</feature>
<dbReference type="InterPro" id="IPR050142">
    <property type="entry name" value="MADS-box/MEF2_TF"/>
</dbReference>
<dbReference type="InterPro" id="IPR002100">
    <property type="entry name" value="TF_MADSbox"/>
</dbReference>
<dbReference type="Pfam" id="PF00319">
    <property type="entry name" value="SRF-TF"/>
    <property type="match status" value="1"/>
</dbReference>
<proteinExistence type="predicted"/>
<dbReference type="InterPro" id="IPR036879">
    <property type="entry name" value="TF_MADSbox_sf"/>
</dbReference>
<dbReference type="PRINTS" id="PR00404">
    <property type="entry name" value="MADSDOMAIN"/>
</dbReference>
<sequence>MGRVKLLIEKIPNPGKRQNTYIKRSMGLMKKAYELSVLCDVDIGVIMFSPSGKLMPFCMNGTIEQFITRFATTPDYNKPIRTSKKLEKLHQAIWKLNTDRHLEALGGGENSLQEVAELNNFLDQAVRERDFWKEKAKLFPGDESVQKLNSVIQLKALEEQFEQSLVKLRQRKQELAANKDQQQNKLQPNPLLEPMPHPDLEGAFNIFLQEDEELNNIPSMHGVQGQGYCFMNHQVNDLHHDNIMDPMAASGSTMRNASQTRGYSYSMASLCIGAWQADQMPLAAHENQPELQECEEELNVNFSEYAKADAAPQADQMPLAAHENQLECMWQECQEEWIANSDIDHNVNAEAAPQADQMPLAAHENQLECLWHESEEEWNANSDIDQNASAEAAPHADQMPLAAHGNQLEWPESELDWNAIFSHNANVEVTPQAVDQISSTAQGNQLEFQDDWEEWNMDIFQNANAEASGHQEQLEASFGDISQLGFYGGEQQQIAPVPQLNEVTSFGFNSSTLNPAGH</sequence>
<dbReference type="AlphaFoldDB" id="A0ABD1YUU6"/>
<comment type="subcellular location">
    <subcellularLocation>
        <location evidence="1">Nucleus</location>
    </subcellularLocation>
</comment>